<sequence length="243" mass="26419">MPNSGRSRRRSSAYTPPPLPFHLLELNLISAQDLHRAGARTRAFAVAWAHPDHKLRTRPDLSGNTDPVWNERFVFRVDSAFLQSETSGITVEIYAARRGGSRLLGTVRVVISTFRPSAASASIAALQVRRPSSLRPQGILNVGLSLLDSHVRSMPLFAADLGGAAAHSFGGKGIPVPPSTKVEDMEMETKLEKWKIEMSPEHGGEQRADGHRSRRGEGNRAKRRGMLSCYGCGHGAADTSDSC</sequence>
<dbReference type="SMART" id="SM00239">
    <property type="entry name" value="C2"/>
    <property type="match status" value="1"/>
</dbReference>
<name>A0A9D5C5S3_9LILI</name>
<dbReference type="Proteomes" id="UP001085076">
    <property type="component" value="Miscellaneous, Linkage group lg07"/>
</dbReference>
<dbReference type="GO" id="GO:0006952">
    <property type="term" value="P:defense response"/>
    <property type="evidence" value="ECO:0007669"/>
    <property type="project" value="InterPro"/>
</dbReference>
<dbReference type="PANTHER" id="PTHR32246:SF143">
    <property type="entry name" value="CALCIUM-DEPENDENT LIPID-BINDING (CALB DOMAIN) FAMILY PROTEIN"/>
    <property type="match status" value="1"/>
</dbReference>
<feature type="domain" description="C2" evidence="2">
    <location>
        <begin position="5"/>
        <end position="124"/>
    </location>
</feature>
<dbReference type="PROSITE" id="PS50004">
    <property type="entry name" value="C2"/>
    <property type="match status" value="1"/>
</dbReference>
<accession>A0A9D5C5S3</accession>
<proteinExistence type="predicted"/>
<comment type="caution">
    <text evidence="3">The sequence shown here is derived from an EMBL/GenBank/DDBJ whole genome shotgun (WGS) entry which is preliminary data.</text>
</comment>
<gene>
    <name evidence="3" type="ORF">J5N97_023456</name>
</gene>
<reference evidence="3" key="1">
    <citation type="submission" date="2021-03" db="EMBL/GenBank/DDBJ databases">
        <authorList>
            <person name="Li Z."/>
            <person name="Yang C."/>
        </authorList>
    </citation>
    <scope>NUCLEOTIDE SEQUENCE</scope>
    <source>
        <strain evidence="3">Dzin_1.0</strain>
        <tissue evidence="3">Leaf</tissue>
    </source>
</reference>
<dbReference type="CDD" id="cd04051">
    <property type="entry name" value="C2_SRC2_like"/>
    <property type="match status" value="1"/>
</dbReference>
<dbReference type="Gene3D" id="2.60.40.150">
    <property type="entry name" value="C2 domain"/>
    <property type="match status" value="1"/>
</dbReference>
<dbReference type="InterPro" id="IPR000008">
    <property type="entry name" value="C2_dom"/>
</dbReference>
<dbReference type="PANTHER" id="PTHR32246">
    <property type="entry name" value="INGRESSION PROTEIN FIC1"/>
    <property type="match status" value="1"/>
</dbReference>
<feature type="compositionally biased region" description="Basic and acidic residues" evidence="1">
    <location>
        <begin position="196"/>
        <end position="220"/>
    </location>
</feature>
<reference evidence="3" key="2">
    <citation type="journal article" date="2022" name="Hortic Res">
        <title>The genome of Dioscorea zingiberensis sheds light on the biosynthesis, origin and evolution of the medicinally important diosgenin saponins.</title>
        <authorList>
            <person name="Li Y."/>
            <person name="Tan C."/>
            <person name="Li Z."/>
            <person name="Guo J."/>
            <person name="Li S."/>
            <person name="Chen X."/>
            <person name="Wang C."/>
            <person name="Dai X."/>
            <person name="Yang H."/>
            <person name="Song W."/>
            <person name="Hou L."/>
            <person name="Xu J."/>
            <person name="Tong Z."/>
            <person name="Xu A."/>
            <person name="Yuan X."/>
            <person name="Wang W."/>
            <person name="Yang Q."/>
            <person name="Chen L."/>
            <person name="Sun Z."/>
            <person name="Wang K."/>
            <person name="Pan B."/>
            <person name="Chen J."/>
            <person name="Bao Y."/>
            <person name="Liu F."/>
            <person name="Qi X."/>
            <person name="Gang D.R."/>
            <person name="Wen J."/>
            <person name="Li J."/>
        </authorList>
    </citation>
    <scope>NUCLEOTIDE SEQUENCE</scope>
    <source>
        <strain evidence="3">Dzin_1.0</strain>
    </source>
</reference>
<dbReference type="Pfam" id="PF00168">
    <property type="entry name" value="C2"/>
    <property type="match status" value="1"/>
</dbReference>
<feature type="region of interest" description="Disordered" evidence="1">
    <location>
        <begin position="196"/>
        <end position="243"/>
    </location>
</feature>
<evidence type="ECO:0000259" key="2">
    <source>
        <dbReference type="PROSITE" id="PS50004"/>
    </source>
</evidence>
<evidence type="ECO:0000313" key="3">
    <source>
        <dbReference type="EMBL" id="KAJ0966539.1"/>
    </source>
</evidence>
<dbReference type="EMBL" id="JAGGNH010000007">
    <property type="protein sequence ID" value="KAJ0966539.1"/>
    <property type="molecule type" value="Genomic_DNA"/>
</dbReference>
<evidence type="ECO:0000313" key="4">
    <source>
        <dbReference type="Proteomes" id="UP001085076"/>
    </source>
</evidence>
<keyword evidence="4" id="KW-1185">Reference proteome</keyword>
<dbReference type="InterPro" id="IPR035892">
    <property type="entry name" value="C2_domain_sf"/>
</dbReference>
<organism evidence="3 4">
    <name type="scientific">Dioscorea zingiberensis</name>
    <dbReference type="NCBI Taxonomy" id="325984"/>
    <lineage>
        <taxon>Eukaryota</taxon>
        <taxon>Viridiplantae</taxon>
        <taxon>Streptophyta</taxon>
        <taxon>Embryophyta</taxon>
        <taxon>Tracheophyta</taxon>
        <taxon>Spermatophyta</taxon>
        <taxon>Magnoliopsida</taxon>
        <taxon>Liliopsida</taxon>
        <taxon>Dioscoreales</taxon>
        <taxon>Dioscoreaceae</taxon>
        <taxon>Dioscorea</taxon>
    </lineage>
</organism>
<dbReference type="AlphaFoldDB" id="A0A9D5C5S3"/>
<protein>
    <recommendedName>
        <fullName evidence="2">C2 domain-containing protein</fullName>
    </recommendedName>
</protein>
<dbReference type="OrthoDB" id="1909968at2759"/>
<dbReference type="SUPFAM" id="SSF49562">
    <property type="entry name" value="C2 domain (Calcium/lipid-binding domain, CaLB)"/>
    <property type="match status" value="1"/>
</dbReference>
<evidence type="ECO:0000256" key="1">
    <source>
        <dbReference type="SAM" id="MobiDB-lite"/>
    </source>
</evidence>
<dbReference type="InterPro" id="IPR044750">
    <property type="entry name" value="C2_SRC2/BAP"/>
</dbReference>